<proteinExistence type="predicted"/>
<dbReference type="NCBIfam" id="TIGR02548">
    <property type="entry name" value="casB_cse2"/>
    <property type="match status" value="1"/>
</dbReference>
<organism evidence="2 3">
    <name type="scientific">Microcella alkalica</name>
    <dbReference type="NCBI Taxonomy" id="355930"/>
    <lineage>
        <taxon>Bacteria</taxon>
        <taxon>Bacillati</taxon>
        <taxon>Actinomycetota</taxon>
        <taxon>Actinomycetes</taxon>
        <taxon>Micrococcales</taxon>
        <taxon>Microbacteriaceae</taxon>
        <taxon>Microcella</taxon>
    </lineage>
</organism>
<dbReference type="InterPro" id="IPR013382">
    <property type="entry name" value="CRISPR-assoc_prot_Cse2"/>
</dbReference>
<sequence length="208" mass="22984">MSAHTDDLKEFVRKRVIDLHRSSEGGRGEATATLARLRRGSGAEPGSNPLLWEETLGLPAQYSGRDDKPTAAERSVHIALSLFAAHQQSVSESMHRSGVGFGTAARQLSRRETSSEQAVLRRFQALATAEALEEALVHARGLVTQFRAARIPLDYGQFAADLFDLQSPAHRNGVRLRWGRDYYRAEPKTTTATDETTAQNTDPQREQS</sequence>
<keyword evidence="3" id="KW-1185">Reference proteome</keyword>
<dbReference type="Pfam" id="PF09485">
    <property type="entry name" value="CRISPR_Cse2"/>
    <property type="match status" value="1"/>
</dbReference>
<feature type="region of interest" description="Disordered" evidence="1">
    <location>
        <begin position="185"/>
        <end position="208"/>
    </location>
</feature>
<gene>
    <name evidence="2" type="ORF">FHX53_000395</name>
</gene>
<reference evidence="2 3" key="1">
    <citation type="submission" date="2020-07" db="EMBL/GenBank/DDBJ databases">
        <title>Sequencing the genomes of 1000 actinobacteria strains.</title>
        <authorList>
            <person name="Klenk H.-P."/>
        </authorList>
    </citation>
    <scope>NUCLEOTIDE SEQUENCE [LARGE SCALE GENOMIC DNA]</scope>
    <source>
        <strain evidence="2 3">DSM 19663</strain>
    </source>
</reference>
<dbReference type="Proteomes" id="UP000585905">
    <property type="component" value="Unassembled WGS sequence"/>
</dbReference>
<evidence type="ECO:0000256" key="1">
    <source>
        <dbReference type="SAM" id="MobiDB-lite"/>
    </source>
</evidence>
<dbReference type="EMBL" id="JACGWX010000001">
    <property type="protein sequence ID" value="MBA8846831.1"/>
    <property type="molecule type" value="Genomic_DNA"/>
</dbReference>
<dbReference type="InterPro" id="IPR038287">
    <property type="entry name" value="Cse2_sf"/>
</dbReference>
<dbReference type="AlphaFoldDB" id="A0A839E3A2"/>
<evidence type="ECO:0000313" key="2">
    <source>
        <dbReference type="EMBL" id="MBA8846831.1"/>
    </source>
</evidence>
<name>A0A839E3A2_9MICO</name>
<accession>A0A839E3A2</accession>
<feature type="compositionally biased region" description="Low complexity" evidence="1">
    <location>
        <begin position="189"/>
        <end position="202"/>
    </location>
</feature>
<comment type="caution">
    <text evidence="2">The sequence shown here is derived from an EMBL/GenBank/DDBJ whole genome shotgun (WGS) entry which is preliminary data.</text>
</comment>
<evidence type="ECO:0000313" key="3">
    <source>
        <dbReference type="Proteomes" id="UP000585905"/>
    </source>
</evidence>
<dbReference type="RefSeq" id="WP_182489678.1">
    <property type="nucleotide sequence ID" value="NZ_BAAAOV010000021.1"/>
</dbReference>
<dbReference type="Gene3D" id="1.10.520.40">
    <property type="entry name" value="CRISPR-associated protein Cse2"/>
    <property type="match status" value="1"/>
</dbReference>
<dbReference type="CDD" id="cd09731">
    <property type="entry name" value="Cse2_I-E"/>
    <property type="match status" value="1"/>
</dbReference>
<protein>
    <submittedName>
        <fullName evidence="2">CRISPR system Cascade subunit CasB</fullName>
    </submittedName>
</protein>